<comment type="caution">
    <text evidence="2">The sequence shown here is derived from an EMBL/GenBank/DDBJ whole genome shotgun (WGS) entry which is preliminary data.</text>
</comment>
<gene>
    <name evidence="2" type="ORF">AZI87_11575</name>
</gene>
<evidence type="ECO:0008006" key="4">
    <source>
        <dbReference type="Google" id="ProtNLM"/>
    </source>
</evidence>
<dbReference type="PROSITE" id="PS51257">
    <property type="entry name" value="PROKAR_LIPOPROTEIN"/>
    <property type="match status" value="1"/>
</dbReference>
<dbReference type="Gene3D" id="2.60.40.2030">
    <property type="match status" value="1"/>
</dbReference>
<organism evidence="2 3">
    <name type="scientific">Bdellovibrio bacteriovorus</name>
    <dbReference type="NCBI Taxonomy" id="959"/>
    <lineage>
        <taxon>Bacteria</taxon>
        <taxon>Pseudomonadati</taxon>
        <taxon>Bdellovibrionota</taxon>
        <taxon>Bdellovibrionia</taxon>
        <taxon>Bdellovibrionales</taxon>
        <taxon>Pseudobdellovibrionaceae</taxon>
        <taxon>Bdellovibrio</taxon>
    </lineage>
</organism>
<accession>A0A161PRW2</accession>
<dbReference type="RefSeq" id="WP_063207093.1">
    <property type="nucleotide sequence ID" value="NZ_LUKD01000005.1"/>
</dbReference>
<feature type="signal peptide" evidence="1">
    <location>
        <begin position="1"/>
        <end position="25"/>
    </location>
</feature>
<dbReference type="AlphaFoldDB" id="A0A161PRW2"/>
<name>A0A161PRW2_BDEBC</name>
<dbReference type="InterPro" id="IPR038081">
    <property type="entry name" value="CalX-like_sf"/>
</dbReference>
<dbReference type="SUPFAM" id="SSF141072">
    <property type="entry name" value="CalX-like"/>
    <property type="match status" value="1"/>
</dbReference>
<protein>
    <recommendedName>
        <fullName evidence="4">Lipoprotein</fullName>
    </recommendedName>
</protein>
<reference evidence="2 3" key="1">
    <citation type="submission" date="2016-03" db="EMBL/GenBank/DDBJ databases">
        <authorList>
            <person name="Ploux O."/>
        </authorList>
    </citation>
    <scope>NUCLEOTIDE SEQUENCE [LARGE SCALE GENOMIC DNA]</scope>
    <source>
        <strain evidence="2 3">EC13</strain>
    </source>
</reference>
<keyword evidence="1" id="KW-0732">Signal</keyword>
<evidence type="ECO:0000256" key="1">
    <source>
        <dbReference type="SAM" id="SignalP"/>
    </source>
</evidence>
<evidence type="ECO:0000313" key="3">
    <source>
        <dbReference type="Proteomes" id="UP000075799"/>
    </source>
</evidence>
<sequence length="883" mass="94727">MFSNKLLKVSLMCSVSLLIGCGIEATLVSPSSATLAVKKVDNSGVVNDANQNSFLMQGICQDISEVVISTDSFSVNTPCIDNVWSINLDLSALSGQVITVKIVGVSKDGLKESSTSIQLTKKLSCLLGGQTIPDGQSILAYTSATVVSGDTCSSVAESRLCTNGTLSGSAMFLSCSQGLDAAALVSVEEYEERVSESVGVKSFTLRLSEAKPYSVNVRYYVSGDYVYMLDADLNPSGTVTFAANETTKTISFQVFNNAIAQPERLMQLNLIGTDSPMVSLGEHYQARLFLKDNDGGFEPNIQKVFVIGSEITCVLTADGSLSCAGAQFGPAPVEVDAGVKYQKIAAGRNNSFCGLTNLSKIRCNDGSNQLMIAEDSTVSYLDLDSTASPCGVTVSNELRCKVDNAFQVLDAGVPYKKVSVESYKICGLTAGNTIRCASTDGDSVDGFYSIDSFEDVDAGVQYSDISNTGENDIYGLTSLGEWKRLCAYEDCTTPTVLLAGSTFVSLHRKCAINDGGVAKCMNSASLNLTHLFKQIHTASSGGNYQRGCGVTTTDELLCWSHINNNHIAWRGPDALASNSVRTEMQGLTNVAKVRTFVDGLDSVTCAIQSNGQVKCFNGEVESFFRSTPVDKVSLASHNIKDFINDYYLLNSDGYVLKLTASMSYEQADTEKYTSLVTGGMYVNYCGITENQKLRCLKGAVFEEPFPGATIKDYAGDYSQGCYLSVTGVLTCWDNYQNTLPTATVIDNTDTYTQISGSYLKGCGVSATSHEVKCWDNYDNIPMSPVVFTIQDPGIQYVKVFALHGVHDNKVCGITTTGVLRCGTRNGAYSVIDSGSSYSEVTSVDCGITTDGKYRCSGGFAAGSVYVSWKRPILMNKWFTRATP</sequence>
<feature type="chain" id="PRO_5007824783" description="Lipoprotein" evidence="1">
    <location>
        <begin position="26"/>
        <end position="883"/>
    </location>
</feature>
<dbReference type="EMBL" id="LUKD01000005">
    <property type="protein sequence ID" value="KYG65198.1"/>
    <property type="molecule type" value="Genomic_DNA"/>
</dbReference>
<dbReference type="Proteomes" id="UP000075799">
    <property type="component" value="Unassembled WGS sequence"/>
</dbReference>
<proteinExistence type="predicted"/>
<dbReference type="OrthoDB" id="5287007at2"/>
<evidence type="ECO:0000313" key="2">
    <source>
        <dbReference type="EMBL" id="KYG65198.1"/>
    </source>
</evidence>